<dbReference type="Proteomes" id="UP000638848">
    <property type="component" value="Unassembled WGS sequence"/>
</dbReference>
<comment type="caution">
    <text evidence="1">The sequence shown here is derived from an EMBL/GenBank/DDBJ whole genome shotgun (WGS) entry which is preliminary data.</text>
</comment>
<dbReference type="AlphaFoldDB" id="A0A917H4R8"/>
<dbReference type="EMBL" id="BMEQ01000027">
    <property type="protein sequence ID" value="GGG67471.1"/>
    <property type="molecule type" value="Genomic_DNA"/>
</dbReference>
<evidence type="ECO:0000313" key="1">
    <source>
        <dbReference type="EMBL" id="GGG67471.1"/>
    </source>
</evidence>
<gene>
    <name evidence="1" type="ORF">GCM10011374_34690</name>
</gene>
<protein>
    <submittedName>
        <fullName evidence="1">Uncharacterized protein</fullName>
    </submittedName>
</protein>
<dbReference type="RefSeq" id="WP_188539509.1">
    <property type="nucleotide sequence ID" value="NZ_BMEQ01000027.1"/>
</dbReference>
<proteinExistence type="predicted"/>
<reference evidence="1" key="2">
    <citation type="submission" date="2020-09" db="EMBL/GenBank/DDBJ databases">
        <authorList>
            <person name="Sun Q."/>
            <person name="Zhou Y."/>
        </authorList>
    </citation>
    <scope>NUCLEOTIDE SEQUENCE</scope>
    <source>
        <strain evidence="1">CGMCC 1.12187</strain>
    </source>
</reference>
<sequence>MPNTVMQWTRVHDLTHLRPGDVVQVRLQSTLLVYQGEVETVVPPQGVLWIRHGALHERKLITASEYDLFTSPCS</sequence>
<name>A0A917H4R8_9MICC</name>
<evidence type="ECO:0000313" key="2">
    <source>
        <dbReference type="Proteomes" id="UP000638848"/>
    </source>
</evidence>
<reference evidence="1" key="1">
    <citation type="journal article" date="2014" name="Int. J. Syst. Evol. Microbiol.">
        <title>Complete genome sequence of Corynebacterium casei LMG S-19264T (=DSM 44701T), isolated from a smear-ripened cheese.</title>
        <authorList>
            <consortium name="US DOE Joint Genome Institute (JGI-PGF)"/>
            <person name="Walter F."/>
            <person name="Albersmeier A."/>
            <person name="Kalinowski J."/>
            <person name="Ruckert C."/>
        </authorList>
    </citation>
    <scope>NUCLEOTIDE SEQUENCE</scope>
    <source>
        <strain evidence="1">CGMCC 1.12187</strain>
    </source>
</reference>
<organism evidence="1 2">
    <name type="scientific">Kocuria dechangensis</name>
    <dbReference type="NCBI Taxonomy" id="1176249"/>
    <lineage>
        <taxon>Bacteria</taxon>
        <taxon>Bacillati</taxon>
        <taxon>Actinomycetota</taxon>
        <taxon>Actinomycetes</taxon>
        <taxon>Micrococcales</taxon>
        <taxon>Micrococcaceae</taxon>
        <taxon>Kocuria</taxon>
    </lineage>
</organism>
<keyword evidence="2" id="KW-1185">Reference proteome</keyword>
<accession>A0A917H4R8</accession>